<dbReference type="Proteomes" id="UP000237271">
    <property type="component" value="Unassembled WGS sequence"/>
</dbReference>
<name>A0A2P4YJV5_9STRA</name>
<organism evidence="2 3">
    <name type="scientific">Phytophthora palmivora</name>
    <dbReference type="NCBI Taxonomy" id="4796"/>
    <lineage>
        <taxon>Eukaryota</taxon>
        <taxon>Sar</taxon>
        <taxon>Stramenopiles</taxon>
        <taxon>Oomycota</taxon>
        <taxon>Peronosporomycetes</taxon>
        <taxon>Peronosporales</taxon>
        <taxon>Peronosporaceae</taxon>
        <taxon>Phytophthora</taxon>
    </lineage>
</organism>
<proteinExistence type="predicted"/>
<dbReference type="AlphaFoldDB" id="A0A2P4YJV5"/>
<evidence type="ECO:0000313" key="2">
    <source>
        <dbReference type="EMBL" id="POM78094.1"/>
    </source>
</evidence>
<gene>
    <name evidence="2" type="ORF">PHPALM_4424</name>
</gene>
<dbReference type="EMBL" id="NCKW01002165">
    <property type="protein sequence ID" value="POM78094.1"/>
    <property type="molecule type" value="Genomic_DNA"/>
</dbReference>
<keyword evidence="3" id="KW-1185">Reference proteome</keyword>
<protein>
    <submittedName>
        <fullName evidence="2">Uncharacterized protein</fullName>
    </submittedName>
</protein>
<reference evidence="2 3" key="1">
    <citation type="journal article" date="2017" name="Genome Biol. Evol.">
        <title>Phytophthora megakarya and P. palmivora, closely related causal agents of cacao black pod rot, underwent increases in genome sizes and gene numbers by different mechanisms.</title>
        <authorList>
            <person name="Ali S.S."/>
            <person name="Shao J."/>
            <person name="Lary D.J."/>
            <person name="Kronmiller B."/>
            <person name="Shen D."/>
            <person name="Strem M.D."/>
            <person name="Amoako-Attah I."/>
            <person name="Akrofi A.Y."/>
            <person name="Begoude B.A."/>
            <person name="Ten Hoopen G.M."/>
            <person name="Coulibaly K."/>
            <person name="Kebe B.I."/>
            <person name="Melnick R.L."/>
            <person name="Guiltinan M.J."/>
            <person name="Tyler B.M."/>
            <person name="Meinhardt L.W."/>
            <person name="Bailey B.A."/>
        </authorList>
    </citation>
    <scope>NUCLEOTIDE SEQUENCE [LARGE SCALE GENOMIC DNA]</scope>
    <source>
        <strain evidence="3">sbr112.9</strain>
    </source>
</reference>
<dbReference type="Pfam" id="PF20168">
    <property type="entry name" value="PDS5"/>
    <property type="match status" value="1"/>
</dbReference>
<accession>A0A2P4YJV5</accession>
<sequence>MGSPSMRALMVPEYALLYVIHLLAHHPEFPVKLVERTPTVVVLHSALWTDQLAYLGFFLDGLVSANAAAADNIAFLLQILTKVSQCHDVASPDAVNIYPLIDSTAVLLKKKIKKQSNLKPFPGKIFLPKHLYSPGRPSTLATPGGRKEPEAPESLGTSRGPRLSTSLSPIKPKDFAAHFMKLNSPPGSSLKTSMNKRKRSLLKAVNREDSDAEEKEDNKDDARESPATPPRRQSVLGKRRPEKRTFADDSSDSGTESDTFLQRRSNPASSHSNTPHSNKPPSAAPSLLSVNSRQVDVIIEEKENEQTDGPAKKRMISKEVTAEGLINYEKPRLRSARRREEE</sequence>
<evidence type="ECO:0000313" key="3">
    <source>
        <dbReference type="Proteomes" id="UP000237271"/>
    </source>
</evidence>
<comment type="caution">
    <text evidence="2">The sequence shown here is derived from an EMBL/GenBank/DDBJ whole genome shotgun (WGS) entry which is preliminary data.</text>
</comment>
<feature type="region of interest" description="Disordered" evidence="1">
    <location>
        <begin position="129"/>
        <end position="296"/>
    </location>
</feature>
<evidence type="ECO:0000256" key="1">
    <source>
        <dbReference type="SAM" id="MobiDB-lite"/>
    </source>
</evidence>
<dbReference type="OrthoDB" id="200660at2759"/>
<feature type="compositionally biased region" description="Polar residues" evidence="1">
    <location>
        <begin position="260"/>
        <end position="280"/>
    </location>
</feature>